<dbReference type="SMART" id="SM00316">
    <property type="entry name" value="S1"/>
    <property type="match status" value="1"/>
</dbReference>
<feature type="compositionally biased region" description="Basic and acidic residues" evidence="10">
    <location>
        <begin position="114"/>
        <end position="142"/>
    </location>
</feature>
<dbReference type="PROSITE" id="PS51192">
    <property type="entry name" value="HELICASE_ATP_BIND_1"/>
    <property type="match status" value="1"/>
</dbReference>
<dbReference type="InterPro" id="IPR011709">
    <property type="entry name" value="DEAD-box_helicase_OB_fold"/>
</dbReference>
<evidence type="ECO:0000256" key="1">
    <source>
        <dbReference type="ARBA" id="ARBA00012552"/>
    </source>
</evidence>
<dbReference type="Pfam" id="PF21010">
    <property type="entry name" value="HA2_C"/>
    <property type="match status" value="1"/>
</dbReference>
<evidence type="ECO:0000256" key="4">
    <source>
        <dbReference type="ARBA" id="ARBA00022801"/>
    </source>
</evidence>
<evidence type="ECO:0000256" key="10">
    <source>
        <dbReference type="SAM" id="MobiDB-lite"/>
    </source>
</evidence>
<dbReference type="InterPro" id="IPR002464">
    <property type="entry name" value="DNA/RNA_helicase_DEAH_CS"/>
</dbReference>
<dbReference type="PANTHER" id="PTHR18934">
    <property type="entry name" value="ATP-DEPENDENT RNA HELICASE"/>
    <property type="match status" value="1"/>
</dbReference>
<dbReference type="Pfam" id="PF04408">
    <property type="entry name" value="WHD_HA2"/>
    <property type="match status" value="1"/>
</dbReference>
<keyword evidence="3" id="KW-0547">Nucleotide-binding</keyword>
<dbReference type="FunCoup" id="A0A2R5GVQ6">
    <property type="interactions" value="288"/>
</dbReference>
<feature type="compositionally biased region" description="Basic and acidic residues" evidence="10">
    <location>
        <begin position="167"/>
        <end position="181"/>
    </location>
</feature>
<dbReference type="PROSITE" id="PS51194">
    <property type="entry name" value="HELICASE_CTER"/>
    <property type="match status" value="1"/>
</dbReference>
<dbReference type="AlphaFoldDB" id="A0A2R5GVQ6"/>
<dbReference type="PROSITE" id="PS50126">
    <property type="entry name" value="S1"/>
    <property type="match status" value="1"/>
</dbReference>
<protein>
    <recommendedName>
        <fullName evidence="1">RNA helicase</fullName>
        <ecNumber evidence="1">3.6.4.13</ecNumber>
    </recommendedName>
</protein>
<feature type="compositionally biased region" description="Low complexity" evidence="10">
    <location>
        <begin position="278"/>
        <end position="292"/>
    </location>
</feature>
<feature type="compositionally biased region" description="Low complexity" evidence="10">
    <location>
        <begin position="150"/>
        <end position="165"/>
    </location>
</feature>
<comment type="caution">
    <text evidence="14">The sequence shown here is derived from an EMBL/GenBank/DDBJ whole genome shotgun (WGS) entry which is preliminary data.</text>
</comment>
<dbReference type="GO" id="GO:0005524">
    <property type="term" value="F:ATP binding"/>
    <property type="evidence" value="ECO:0007669"/>
    <property type="project" value="UniProtKB-KW"/>
</dbReference>
<keyword evidence="2" id="KW-0507">mRNA processing</keyword>
<dbReference type="Pfam" id="PF00270">
    <property type="entry name" value="DEAD"/>
    <property type="match status" value="1"/>
</dbReference>
<dbReference type="EC" id="3.6.4.13" evidence="1"/>
<dbReference type="Pfam" id="PF00575">
    <property type="entry name" value="S1"/>
    <property type="match status" value="1"/>
</dbReference>
<dbReference type="GO" id="GO:0016787">
    <property type="term" value="F:hydrolase activity"/>
    <property type="evidence" value="ECO:0007669"/>
    <property type="project" value="UniProtKB-KW"/>
</dbReference>
<dbReference type="InterPro" id="IPR003029">
    <property type="entry name" value="S1_domain"/>
</dbReference>
<keyword evidence="4" id="KW-0378">Hydrolase</keyword>
<dbReference type="Pfam" id="PF07717">
    <property type="entry name" value="OB_NTP_bind"/>
    <property type="match status" value="1"/>
</dbReference>
<dbReference type="Gene3D" id="3.40.50.300">
    <property type="entry name" value="P-loop containing nucleotide triphosphate hydrolases"/>
    <property type="match status" value="2"/>
</dbReference>
<evidence type="ECO:0000313" key="14">
    <source>
        <dbReference type="EMBL" id="GBG34409.1"/>
    </source>
</evidence>
<keyword evidence="8" id="KW-0539">Nucleus</keyword>
<dbReference type="SMART" id="SM00490">
    <property type="entry name" value="HELICc"/>
    <property type="match status" value="1"/>
</dbReference>
<dbReference type="FunFam" id="3.40.50.300:FF:000101">
    <property type="entry name" value="Pre-mRNA-splicing factor ATP-dependent RNA helicase"/>
    <property type="match status" value="1"/>
</dbReference>
<dbReference type="SUPFAM" id="SSF50249">
    <property type="entry name" value="Nucleic acid-binding proteins"/>
    <property type="match status" value="1"/>
</dbReference>
<evidence type="ECO:0000256" key="2">
    <source>
        <dbReference type="ARBA" id="ARBA00022664"/>
    </source>
</evidence>
<organism evidence="14 15">
    <name type="scientific">Hondaea fermentalgiana</name>
    <dbReference type="NCBI Taxonomy" id="2315210"/>
    <lineage>
        <taxon>Eukaryota</taxon>
        <taxon>Sar</taxon>
        <taxon>Stramenopiles</taxon>
        <taxon>Bigyra</taxon>
        <taxon>Labyrinthulomycetes</taxon>
        <taxon>Thraustochytrida</taxon>
        <taxon>Thraustochytriidae</taxon>
        <taxon>Hondaea</taxon>
    </lineage>
</organism>
<dbReference type="InterPro" id="IPR001650">
    <property type="entry name" value="Helicase_C-like"/>
</dbReference>
<reference evidence="14 15" key="1">
    <citation type="submission" date="2017-12" db="EMBL/GenBank/DDBJ databases">
        <title>Sequencing, de novo assembly and annotation of complete genome of a new Thraustochytrid species, strain FCC1311.</title>
        <authorList>
            <person name="Sedici K."/>
            <person name="Godart F."/>
            <person name="Aiese Cigliano R."/>
            <person name="Sanseverino W."/>
            <person name="Barakat M."/>
            <person name="Ortet P."/>
            <person name="Marechal E."/>
            <person name="Cagnac O."/>
            <person name="Amato A."/>
        </authorList>
    </citation>
    <scope>NUCLEOTIDE SEQUENCE [LARGE SCALE GENOMIC DNA]</scope>
</reference>
<dbReference type="PROSITE" id="PS00690">
    <property type="entry name" value="DEAH_ATP_HELICASE"/>
    <property type="match status" value="1"/>
</dbReference>
<dbReference type="FunFam" id="1.20.120.1080:FF:000001">
    <property type="entry name" value="Pre-mRNA-splicing factor ATP-dependent RNA helicase"/>
    <property type="match status" value="1"/>
</dbReference>
<keyword evidence="6" id="KW-0067">ATP-binding</keyword>
<feature type="domain" description="Helicase C-terminal" evidence="13">
    <location>
        <begin position="674"/>
        <end position="847"/>
    </location>
</feature>
<dbReference type="GO" id="GO:0003723">
    <property type="term" value="F:RNA binding"/>
    <property type="evidence" value="ECO:0007669"/>
    <property type="project" value="TreeGrafter"/>
</dbReference>
<dbReference type="InterPro" id="IPR014001">
    <property type="entry name" value="Helicase_ATP-bd"/>
</dbReference>
<evidence type="ECO:0000313" key="15">
    <source>
        <dbReference type="Proteomes" id="UP000241890"/>
    </source>
</evidence>
<dbReference type="InterPro" id="IPR011545">
    <property type="entry name" value="DEAD/DEAH_box_helicase_dom"/>
</dbReference>
<dbReference type="GO" id="GO:0003724">
    <property type="term" value="F:RNA helicase activity"/>
    <property type="evidence" value="ECO:0007669"/>
    <property type="project" value="UniProtKB-EC"/>
</dbReference>
<evidence type="ECO:0000256" key="5">
    <source>
        <dbReference type="ARBA" id="ARBA00022806"/>
    </source>
</evidence>
<dbReference type="EMBL" id="BEYU01000193">
    <property type="protein sequence ID" value="GBG34409.1"/>
    <property type="molecule type" value="Genomic_DNA"/>
</dbReference>
<comment type="catalytic activity">
    <reaction evidence="9">
        <text>ATP + H2O = ADP + phosphate + H(+)</text>
        <dbReference type="Rhea" id="RHEA:13065"/>
        <dbReference type="ChEBI" id="CHEBI:15377"/>
        <dbReference type="ChEBI" id="CHEBI:15378"/>
        <dbReference type="ChEBI" id="CHEBI:30616"/>
        <dbReference type="ChEBI" id="CHEBI:43474"/>
        <dbReference type="ChEBI" id="CHEBI:456216"/>
        <dbReference type="EC" id="3.6.4.13"/>
    </reaction>
</comment>
<proteinExistence type="predicted"/>
<feature type="region of interest" description="Disordered" evidence="10">
    <location>
        <begin position="268"/>
        <end position="292"/>
    </location>
</feature>
<evidence type="ECO:0000259" key="11">
    <source>
        <dbReference type="PROSITE" id="PS50126"/>
    </source>
</evidence>
<keyword evidence="7" id="KW-0508">mRNA splicing</keyword>
<keyword evidence="15" id="KW-1185">Reference proteome</keyword>
<dbReference type="InterPro" id="IPR007502">
    <property type="entry name" value="Helicase-assoc_dom"/>
</dbReference>
<dbReference type="InterPro" id="IPR027417">
    <property type="entry name" value="P-loop_NTPase"/>
</dbReference>
<dbReference type="Gene3D" id="1.20.120.1080">
    <property type="match status" value="1"/>
</dbReference>
<evidence type="ECO:0000256" key="8">
    <source>
        <dbReference type="ARBA" id="ARBA00023242"/>
    </source>
</evidence>
<evidence type="ECO:0000259" key="12">
    <source>
        <dbReference type="PROSITE" id="PS51192"/>
    </source>
</evidence>
<gene>
    <name evidence="14" type="ORF">FCC1311_106332</name>
</gene>
<dbReference type="SMART" id="SM00487">
    <property type="entry name" value="DEXDc"/>
    <property type="match status" value="1"/>
</dbReference>
<dbReference type="GO" id="GO:0000390">
    <property type="term" value="P:spliceosomal complex disassembly"/>
    <property type="evidence" value="ECO:0007669"/>
    <property type="project" value="TreeGrafter"/>
</dbReference>
<dbReference type="InParanoid" id="A0A2R5GVQ6"/>
<dbReference type="GO" id="GO:0071013">
    <property type="term" value="C:catalytic step 2 spliceosome"/>
    <property type="evidence" value="ECO:0007669"/>
    <property type="project" value="TreeGrafter"/>
</dbReference>
<evidence type="ECO:0000256" key="9">
    <source>
        <dbReference type="ARBA" id="ARBA00047984"/>
    </source>
</evidence>
<name>A0A2R5GVQ6_9STRA</name>
<dbReference type="Proteomes" id="UP000241890">
    <property type="component" value="Unassembled WGS sequence"/>
</dbReference>
<evidence type="ECO:0000259" key="13">
    <source>
        <dbReference type="PROSITE" id="PS51194"/>
    </source>
</evidence>
<keyword evidence="5 14" id="KW-0347">Helicase</keyword>
<feature type="domain" description="S1 motif" evidence="11">
    <location>
        <begin position="184"/>
        <end position="261"/>
    </location>
</feature>
<dbReference type="PANTHER" id="PTHR18934:SF85">
    <property type="entry name" value="ATP-DEPENDENT RNA HELICASE DHX8"/>
    <property type="match status" value="1"/>
</dbReference>
<feature type="region of interest" description="Disordered" evidence="10">
    <location>
        <begin position="78"/>
        <end position="181"/>
    </location>
</feature>
<dbReference type="OrthoDB" id="10253254at2759"/>
<feature type="domain" description="Helicase ATP-binding" evidence="12">
    <location>
        <begin position="486"/>
        <end position="649"/>
    </location>
</feature>
<dbReference type="InterPro" id="IPR012340">
    <property type="entry name" value="NA-bd_OB-fold"/>
</dbReference>
<dbReference type="SMART" id="SM00847">
    <property type="entry name" value="HA2"/>
    <property type="match status" value="1"/>
</dbReference>
<dbReference type="CDD" id="cd18791">
    <property type="entry name" value="SF2_C_RHA"/>
    <property type="match status" value="1"/>
</dbReference>
<sequence length="1130" mass="125452">MEDLDRLSLVARVQRELEASLGVSEEALAEFFIENAKQHEREGADAFAAAMKEQDESIPASLCKTIFGLVVSMGKAGKGPAGGAAAADGGGANNGTSRREGVSEMAKQLPGLARPDELRPIAVGEGRDSATEKKLRELRAQLDRSGGGRSMSSTGAGKGASASGGTHADKSRFKRGSEREPEYGKIYSGKVRNIKDFGCFVELPEFPSRDTRSGNIEGLVRTQHVARDMRNRSAHDVVRSGDEVLVKVISQPRTKLLLSMADVDQRSGADLAGPPAMSSSSSEATSTLGTASARELPGIVQRKRKLKHSEEELWEIRQLVNSGALNKDAYPHYDEERGAMDFEETEEELEVELNEAEPAFLRGQTEMAASIGQVKIVKNPEGSMQRAAENQTAIAKERRELKRAQEQTELNAVPRNMSRAWLDPMADDRERTLAGDLRGITLPGREVPEWKKQAFGNNASFGYITDKSIQEQRESLPIYQLKTTLCEAFMQNQILVVVGETGSGKTTQMTQYLAEMGFTKRGIVGCTQPRRVAAVSVAKRVAEEVGCRVGQEVGYTIRFEDCTGPETAIKYMTDGMLMREMLMDGDLKRYSCIMLDEAHERNVSTDVLFALLKKLVQRRKDFRLIVTSATLDAEKFSQYFLDAKIFTIPGRTFPVDIMYAKEAENDYVDAALVTVMQIHLNEGEGDILLFLTGQEEIDTACEVLYQRMQRLGRSAPPLIILPAYGSLPSEMQSRIFEPAPRGSRKLIVATNIAEASITVDGIHYVVDPGMSKINAYNPKLGMDSLVVTPISQASARQRAGRAGRTGPGKCFRLYTELAYKTEMLPTNVPEIQRTNLGNVVLQLKSMGVNDLLSFDFMDPPPAQTLVAALEKLYALGALDEEGLLTKMGRKMAAFPLDPILSKTLISSVELGCAEEVVTIVAMLSVENIFFRPKEKQAQADQKKARFHQPEGDHLTMLAVYESWKRAGFSKAWCVDQFVQTRSIQRAQDIRQQLVGILGRYRMPIESCGRKFKAVQMAIASGFFMHAAKRDPTEGYRTLVEGQPVFIHPGSALFQRNPEVVIYHELVLTSKEYMRQVMVIDPKTLLEVAPNFYRSADPNKLTRRKKRERIEPLYDPRDEGNQLWRLSRRRG</sequence>
<evidence type="ECO:0000256" key="3">
    <source>
        <dbReference type="ARBA" id="ARBA00022741"/>
    </source>
</evidence>
<accession>A0A2R5GVQ6</accession>
<dbReference type="FunFam" id="3.40.50.300:FF:000191">
    <property type="entry name" value="Pre-mRNA-splicing factor ATP-dependent RNA helicase"/>
    <property type="match status" value="1"/>
</dbReference>
<evidence type="ECO:0000256" key="6">
    <source>
        <dbReference type="ARBA" id="ARBA00022840"/>
    </source>
</evidence>
<evidence type="ECO:0000256" key="7">
    <source>
        <dbReference type="ARBA" id="ARBA00023187"/>
    </source>
</evidence>
<dbReference type="Pfam" id="PF00271">
    <property type="entry name" value="Helicase_C"/>
    <property type="match status" value="1"/>
</dbReference>
<dbReference type="InterPro" id="IPR048333">
    <property type="entry name" value="HA2_WH"/>
</dbReference>
<dbReference type="Gene3D" id="2.40.50.140">
    <property type="entry name" value="Nucleic acid-binding proteins"/>
    <property type="match status" value="1"/>
</dbReference>
<dbReference type="SUPFAM" id="SSF52540">
    <property type="entry name" value="P-loop containing nucleoside triphosphate hydrolases"/>
    <property type="match status" value="1"/>
</dbReference>
<feature type="compositionally biased region" description="Gly residues" evidence="10">
    <location>
        <begin position="78"/>
        <end position="93"/>
    </location>
</feature>